<dbReference type="InterPro" id="IPR002828">
    <property type="entry name" value="SurE-like_Pase/nucleotidase"/>
</dbReference>
<organism evidence="7 8">
    <name type="scientific">Rhodofomes roseus</name>
    <dbReference type="NCBI Taxonomy" id="34475"/>
    <lineage>
        <taxon>Eukaryota</taxon>
        <taxon>Fungi</taxon>
        <taxon>Dikarya</taxon>
        <taxon>Basidiomycota</taxon>
        <taxon>Agaricomycotina</taxon>
        <taxon>Agaricomycetes</taxon>
        <taxon>Polyporales</taxon>
        <taxon>Rhodofomes</taxon>
    </lineage>
</organism>
<keyword evidence="3" id="KW-0378">Hydrolase</keyword>
<keyword evidence="8" id="KW-1185">Reference proteome</keyword>
<dbReference type="EMBL" id="JADCUA010000008">
    <property type="protein sequence ID" value="KAH9837795.1"/>
    <property type="molecule type" value="Genomic_DNA"/>
</dbReference>
<evidence type="ECO:0000256" key="5">
    <source>
        <dbReference type="SAM" id="SignalP"/>
    </source>
</evidence>
<dbReference type="Proteomes" id="UP000814176">
    <property type="component" value="Unassembled WGS sequence"/>
</dbReference>
<dbReference type="SUPFAM" id="SSF64167">
    <property type="entry name" value="SurE-like"/>
    <property type="match status" value="1"/>
</dbReference>
<dbReference type="PANTHER" id="PTHR30457">
    <property type="entry name" value="5'-NUCLEOTIDASE SURE"/>
    <property type="match status" value="1"/>
</dbReference>
<comment type="similarity">
    <text evidence="1">Belongs to the SurE nucleotidase family.</text>
</comment>
<protein>
    <submittedName>
        <fullName evidence="7">Sure-like protein</fullName>
    </submittedName>
</protein>
<accession>A0ABQ8KJ43</accession>
<feature type="chain" id="PRO_5045160452" evidence="5">
    <location>
        <begin position="22"/>
        <end position="312"/>
    </location>
</feature>
<dbReference type="GeneID" id="72000101"/>
<feature type="signal peptide" evidence="5">
    <location>
        <begin position="1"/>
        <end position="21"/>
    </location>
</feature>
<keyword evidence="5" id="KW-0732">Signal</keyword>
<evidence type="ECO:0000313" key="7">
    <source>
        <dbReference type="EMBL" id="KAH9837795.1"/>
    </source>
</evidence>
<dbReference type="InterPro" id="IPR036523">
    <property type="entry name" value="SurE-like_sf"/>
</dbReference>
<sequence length="312" mass="32578">MHGFSIIRFITICWCASAALSAENIVSTNDDGWAVAQIRALYTDLTAAGFDVIVSAPAENESGTGSSTETPEPLTEPCEYDSCPTGSPAEGYNSSDTHLNYVNAYPVDAVQYGIQTLAPEFFSGSAPDFVTSGPNIGNNLGLAVLLSGTVGAACEAAKEGVPATAFSGDSGSEVSYTTLESDPTASSTEAAWIYSALTVHYTQALFAVGSDPLLPPGIIVSVNYPSIDNCSDASDYQWVLSRNLWDPLASDFAACSEDGSVLPTESDVVGTAGCYNSVTVLNATTKTDVDSTLQGEVYSRLRELPFTCLPSS</sequence>
<feature type="compositionally biased region" description="Low complexity" evidence="4">
    <location>
        <begin position="68"/>
        <end position="77"/>
    </location>
</feature>
<dbReference type="Pfam" id="PF01975">
    <property type="entry name" value="SurE"/>
    <property type="match status" value="1"/>
</dbReference>
<evidence type="ECO:0000256" key="1">
    <source>
        <dbReference type="ARBA" id="ARBA00011062"/>
    </source>
</evidence>
<evidence type="ECO:0000256" key="2">
    <source>
        <dbReference type="ARBA" id="ARBA00022723"/>
    </source>
</evidence>
<dbReference type="Gene3D" id="3.40.1210.10">
    <property type="entry name" value="Survival protein SurE-like phosphatase/nucleotidase"/>
    <property type="match status" value="1"/>
</dbReference>
<feature type="region of interest" description="Disordered" evidence="4">
    <location>
        <begin position="59"/>
        <end position="86"/>
    </location>
</feature>
<dbReference type="PANTHER" id="PTHR30457:SF0">
    <property type="entry name" value="PHOSPHATASE, PUTATIVE (AFU_ORTHOLOGUE AFUA_4G01070)-RELATED"/>
    <property type="match status" value="1"/>
</dbReference>
<name>A0ABQ8KJ43_9APHY</name>
<evidence type="ECO:0000256" key="4">
    <source>
        <dbReference type="SAM" id="MobiDB-lite"/>
    </source>
</evidence>
<evidence type="ECO:0000313" key="8">
    <source>
        <dbReference type="Proteomes" id="UP000814176"/>
    </source>
</evidence>
<proteinExistence type="inferred from homology"/>
<comment type="caution">
    <text evidence="7">The sequence shown here is derived from an EMBL/GenBank/DDBJ whole genome shotgun (WGS) entry which is preliminary data.</text>
</comment>
<feature type="domain" description="Survival protein SurE-like phosphatase/nucleotidase" evidence="6">
    <location>
        <begin position="25"/>
        <end position="228"/>
    </location>
</feature>
<reference evidence="7 8" key="1">
    <citation type="journal article" date="2021" name="Environ. Microbiol.">
        <title>Gene family expansions and transcriptome signatures uncover fungal adaptations to wood decay.</title>
        <authorList>
            <person name="Hage H."/>
            <person name="Miyauchi S."/>
            <person name="Viragh M."/>
            <person name="Drula E."/>
            <person name="Min B."/>
            <person name="Chaduli D."/>
            <person name="Navarro D."/>
            <person name="Favel A."/>
            <person name="Norest M."/>
            <person name="Lesage-Meessen L."/>
            <person name="Balint B."/>
            <person name="Merenyi Z."/>
            <person name="de Eugenio L."/>
            <person name="Morin E."/>
            <person name="Martinez A.T."/>
            <person name="Baldrian P."/>
            <person name="Stursova M."/>
            <person name="Martinez M.J."/>
            <person name="Novotny C."/>
            <person name="Magnuson J.K."/>
            <person name="Spatafora J.W."/>
            <person name="Maurice S."/>
            <person name="Pangilinan J."/>
            <person name="Andreopoulos W."/>
            <person name="LaButti K."/>
            <person name="Hundley H."/>
            <person name="Na H."/>
            <person name="Kuo A."/>
            <person name="Barry K."/>
            <person name="Lipzen A."/>
            <person name="Henrissat B."/>
            <person name="Riley R."/>
            <person name="Ahrendt S."/>
            <person name="Nagy L.G."/>
            <person name="Grigoriev I.V."/>
            <person name="Martin F."/>
            <person name="Rosso M.N."/>
        </authorList>
    </citation>
    <scope>NUCLEOTIDE SEQUENCE [LARGE SCALE GENOMIC DNA]</scope>
    <source>
        <strain evidence="7 8">CIRM-BRFM 1785</strain>
    </source>
</reference>
<gene>
    <name evidence="7" type="ORF">C8Q71DRAFT_561793</name>
</gene>
<dbReference type="RefSeq" id="XP_047779833.1">
    <property type="nucleotide sequence ID" value="XM_047919369.1"/>
</dbReference>
<keyword evidence="2" id="KW-0479">Metal-binding</keyword>
<evidence type="ECO:0000256" key="3">
    <source>
        <dbReference type="ARBA" id="ARBA00022801"/>
    </source>
</evidence>
<dbReference type="InterPro" id="IPR030048">
    <property type="entry name" value="SurE"/>
</dbReference>
<evidence type="ECO:0000259" key="6">
    <source>
        <dbReference type="Pfam" id="PF01975"/>
    </source>
</evidence>